<organism evidence="2 3">
    <name type="scientific">Electrophorus electricus</name>
    <name type="common">Electric eel</name>
    <name type="synonym">Gymnotus electricus</name>
    <dbReference type="NCBI Taxonomy" id="8005"/>
    <lineage>
        <taxon>Eukaryota</taxon>
        <taxon>Metazoa</taxon>
        <taxon>Chordata</taxon>
        <taxon>Craniata</taxon>
        <taxon>Vertebrata</taxon>
        <taxon>Euteleostomi</taxon>
        <taxon>Actinopterygii</taxon>
        <taxon>Neopterygii</taxon>
        <taxon>Teleostei</taxon>
        <taxon>Ostariophysi</taxon>
        <taxon>Gymnotiformes</taxon>
        <taxon>Gymnotoidei</taxon>
        <taxon>Gymnotidae</taxon>
        <taxon>Electrophorus</taxon>
    </lineage>
</organism>
<reference evidence="2 3" key="1">
    <citation type="submission" date="2020-05" db="EMBL/GenBank/DDBJ databases">
        <title>Electrophorus electricus (electric eel) genome, fEleEle1, primary haplotype.</title>
        <authorList>
            <person name="Myers G."/>
            <person name="Meyer A."/>
            <person name="Fedrigo O."/>
            <person name="Formenti G."/>
            <person name="Rhie A."/>
            <person name="Tracey A."/>
            <person name="Sims Y."/>
            <person name="Jarvis E.D."/>
        </authorList>
    </citation>
    <scope>NUCLEOTIDE SEQUENCE [LARGE SCALE GENOMIC DNA]</scope>
</reference>
<evidence type="ECO:0000313" key="3">
    <source>
        <dbReference type="Proteomes" id="UP000314983"/>
    </source>
</evidence>
<accession>A0AAY5EDR5</accession>
<dbReference type="Ensembl" id="ENSEEET00000056485.1">
    <property type="protein sequence ID" value="ENSEEEP00000054988.1"/>
    <property type="gene ID" value="ENSEEEG00000028222.1"/>
</dbReference>
<keyword evidence="3" id="KW-1185">Reference proteome</keyword>
<evidence type="ECO:0000313" key="2">
    <source>
        <dbReference type="Ensembl" id="ENSEEEP00000054988.1"/>
    </source>
</evidence>
<evidence type="ECO:0000256" key="1">
    <source>
        <dbReference type="SAM" id="SignalP"/>
    </source>
</evidence>
<keyword evidence="1" id="KW-0732">Signal</keyword>
<dbReference type="Proteomes" id="UP000314983">
    <property type="component" value="Chromosome 10"/>
</dbReference>
<dbReference type="SUPFAM" id="SSF54897">
    <property type="entry name" value="Protease propeptides/inhibitors"/>
    <property type="match status" value="1"/>
</dbReference>
<feature type="signal peptide" evidence="1">
    <location>
        <begin position="1"/>
        <end position="15"/>
    </location>
</feature>
<proteinExistence type="predicted"/>
<reference evidence="2" key="3">
    <citation type="submission" date="2025-09" db="UniProtKB">
        <authorList>
            <consortium name="Ensembl"/>
        </authorList>
    </citation>
    <scope>IDENTIFICATION</scope>
</reference>
<reference evidence="2" key="2">
    <citation type="submission" date="2025-08" db="UniProtKB">
        <authorList>
            <consortium name="Ensembl"/>
        </authorList>
    </citation>
    <scope>IDENTIFICATION</scope>
</reference>
<sequence>MKLLLFLGLATVALCELKNPDSADMVTVGMDVDIHIPASHADMAFIMLQQSDMKYK</sequence>
<protein>
    <submittedName>
        <fullName evidence="2">Uncharacterized protein</fullName>
    </submittedName>
</protein>
<dbReference type="AlphaFoldDB" id="A0AAY5EDR5"/>
<feature type="chain" id="PRO_5044193740" evidence="1">
    <location>
        <begin position="16"/>
        <end position="56"/>
    </location>
</feature>
<name>A0AAY5EDR5_ELEEL</name>